<sequence length="342" mass="40131">KMIPFLANIVDNTSKFDININSEKRLFQQVLKFVEGQQVDFDDSCVKLLDLARNLLLKDLEVNTIEFCIKKNYNISLSNQNLLILLQKGPFHYKDKLIFKQMAEFCVLKQENLHFKKCKKCGFLVQTQLTDLCNQMNCEHIFHTEKDPAKVLINKYQQIHKRFPTNVQLFISMVACTTVVKVKDLVLVNDLVVTKIQQGDKIDEWMEVLKNVKIESIHFDGAEINLSNVDINMLIVENFKELFIQQYKHKEIQQSVPMTNLEVMEEMIKINQNKVGFDENLIQTVSKRQQQEALAKLYNERVKTNPYDILQKIRDKTETVDELFENSTLLTQIAQKEKKYFN</sequence>
<feature type="non-terminal residue" evidence="1">
    <location>
        <position position="342"/>
    </location>
</feature>
<organism evidence="1">
    <name type="scientific">Trepomonas sp. PC1</name>
    <dbReference type="NCBI Taxonomy" id="1076344"/>
    <lineage>
        <taxon>Eukaryota</taxon>
        <taxon>Metamonada</taxon>
        <taxon>Diplomonadida</taxon>
        <taxon>Hexamitidae</taxon>
        <taxon>Hexamitinae</taxon>
        <taxon>Trepomonas</taxon>
    </lineage>
</organism>
<dbReference type="EMBL" id="GDID01007666">
    <property type="protein sequence ID" value="JAP88940.1"/>
    <property type="molecule type" value="Transcribed_RNA"/>
</dbReference>
<feature type="non-terminal residue" evidence="1">
    <location>
        <position position="1"/>
    </location>
</feature>
<gene>
    <name evidence="1" type="ORF">TPC1_31565</name>
</gene>
<dbReference type="AlphaFoldDB" id="A0A146JWG4"/>
<evidence type="ECO:0000313" key="1">
    <source>
        <dbReference type="EMBL" id="JAP88940.1"/>
    </source>
</evidence>
<name>A0A146JWG4_9EUKA</name>
<accession>A0A146JWG4</accession>
<protein>
    <submittedName>
        <fullName evidence="1">Uncharacterized protein</fullName>
    </submittedName>
</protein>
<reference evidence="1" key="1">
    <citation type="submission" date="2015-07" db="EMBL/GenBank/DDBJ databases">
        <title>Adaptation to a free-living lifestyle via gene acquisitions in the diplomonad Trepomonas sp. PC1.</title>
        <authorList>
            <person name="Xu F."/>
            <person name="Jerlstrom-Hultqvist J."/>
            <person name="Kolisko M."/>
            <person name="Simpson A.G.B."/>
            <person name="Roger A.J."/>
            <person name="Svard S.G."/>
            <person name="Andersson J.O."/>
        </authorList>
    </citation>
    <scope>NUCLEOTIDE SEQUENCE</scope>
    <source>
        <strain evidence="1">PC1</strain>
    </source>
</reference>
<proteinExistence type="predicted"/>